<comment type="catalytic activity">
    <reaction evidence="9 10">
        <text>L-arginyl-[protein] + NAD(+) = N(omega)-(ADP-D-ribosyl)-L-arginyl-[protein] + nicotinamide + H(+)</text>
        <dbReference type="Rhea" id="RHEA:19149"/>
        <dbReference type="Rhea" id="RHEA-COMP:10532"/>
        <dbReference type="Rhea" id="RHEA-COMP:15087"/>
        <dbReference type="ChEBI" id="CHEBI:15378"/>
        <dbReference type="ChEBI" id="CHEBI:17154"/>
        <dbReference type="ChEBI" id="CHEBI:29965"/>
        <dbReference type="ChEBI" id="CHEBI:57540"/>
        <dbReference type="ChEBI" id="CHEBI:142554"/>
        <dbReference type="EC" id="2.4.2.31"/>
    </reaction>
</comment>
<accession>A0A8S2WZ19</accession>
<evidence type="ECO:0000256" key="11">
    <source>
        <dbReference type="SAM" id="MobiDB-lite"/>
    </source>
</evidence>
<gene>
    <name evidence="13" type="ORF">SRO942_LOCUS43171</name>
</gene>
<name>A0A8S2WZ19_9BILA</name>
<dbReference type="GO" id="GO:0090729">
    <property type="term" value="F:toxin activity"/>
    <property type="evidence" value="ECO:0007669"/>
    <property type="project" value="UniProtKB-KW"/>
</dbReference>
<dbReference type="Pfam" id="PF02825">
    <property type="entry name" value="WWE"/>
    <property type="match status" value="1"/>
</dbReference>
<dbReference type="AlphaFoldDB" id="A0A8S2WZ19"/>
<proteinExistence type="inferred from homology"/>
<evidence type="ECO:0000256" key="9">
    <source>
        <dbReference type="ARBA" id="ARBA00047597"/>
    </source>
</evidence>
<dbReference type="EMBL" id="CAJOBC010100729">
    <property type="protein sequence ID" value="CAF4469071.1"/>
    <property type="molecule type" value="Genomic_DNA"/>
</dbReference>
<dbReference type="Gene3D" id="3.30.720.50">
    <property type="match status" value="1"/>
</dbReference>
<dbReference type="InterPro" id="IPR004170">
    <property type="entry name" value="WWE_dom"/>
</dbReference>
<dbReference type="PANTHER" id="PTHR10339:SF25">
    <property type="entry name" value="SECRETED EXOENZYME S"/>
    <property type="match status" value="1"/>
</dbReference>
<dbReference type="InterPro" id="IPR000768">
    <property type="entry name" value="ART"/>
</dbReference>
<comment type="caution">
    <text evidence="13">The sequence shown here is derived from an EMBL/GenBank/DDBJ whole genome shotgun (WGS) entry which is preliminary data.</text>
</comment>
<sequence>MASQMEKRTNQPQAEWYWQSNSDPWSPDEKQDWKKYSDIESEIIEGVFDANDAKGLAKLDNYLIDLNSSLQISKSDHNKESNVKRVLIDRNENQGLREERFFLPQALNRPFNDDSYKGGLHLIKEWKKKAVDLTTSQIVEQAANGIINEGDLLGEHCASRWIARQLTAVQNKDGKEIYKCCIRLYTKECFLYKIINQAMIEADITKLDTLAPFCYLLFRSWLQDIKPYKAETYRGGNLNPDMVKYYQKSTGRKKCWYGFTSTSKNREKAESFGNSLFIIDMSDAIGIDISACSDFPNEEEVLLPPGTTFKIKQVQFNNTNYKNNIFLKIVNNLPSYSIAACLLNRLFANCFLCHKAIFSLNSNVIWRCETHTKAMNSPMV</sequence>
<reference evidence="13" key="1">
    <citation type="submission" date="2021-02" db="EMBL/GenBank/DDBJ databases">
        <authorList>
            <person name="Nowell W R."/>
        </authorList>
    </citation>
    <scope>NUCLEOTIDE SEQUENCE</scope>
</reference>
<organism evidence="13 14">
    <name type="scientific">Didymodactylos carnosus</name>
    <dbReference type="NCBI Taxonomy" id="1234261"/>
    <lineage>
        <taxon>Eukaryota</taxon>
        <taxon>Metazoa</taxon>
        <taxon>Spiralia</taxon>
        <taxon>Gnathifera</taxon>
        <taxon>Rotifera</taxon>
        <taxon>Eurotatoria</taxon>
        <taxon>Bdelloidea</taxon>
        <taxon>Philodinida</taxon>
        <taxon>Philodinidae</taxon>
        <taxon>Didymodactylos</taxon>
    </lineage>
</organism>
<dbReference type="EC" id="2.4.2.31" evidence="10"/>
<protein>
    <recommendedName>
        <fullName evidence="10">NAD(P)(+)--arginine ADP-ribosyltransferase</fullName>
        <ecNumber evidence="10">2.4.2.31</ecNumber>
    </recommendedName>
    <alternativeName>
        <fullName evidence="10">Mono(ADP-ribosyl)transferase</fullName>
    </alternativeName>
</protein>
<evidence type="ECO:0000256" key="4">
    <source>
        <dbReference type="ARBA" id="ARBA00022656"/>
    </source>
</evidence>
<dbReference type="GO" id="GO:0106274">
    <property type="term" value="F:NAD+-protein-arginine ADP-ribosyltransferase activity"/>
    <property type="evidence" value="ECO:0007669"/>
    <property type="project" value="UniProtKB-EC"/>
</dbReference>
<dbReference type="SMART" id="SM00678">
    <property type="entry name" value="WWE"/>
    <property type="match status" value="1"/>
</dbReference>
<keyword evidence="5 10" id="KW-0328">Glycosyltransferase</keyword>
<evidence type="ECO:0000313" key="13">
    <source>
        <dbReference type="EMBL" id="CAF4469071.1"/>
    </source>
</evidence>
<dbReference type="OrthoDB" id="423533at2759"/>
<keyword evidence="10" id="KW-0520">NAD</keyword>
<comment type="similarity">
    <text evidence="2 10">Belongs to the Arg-specific ADP-ribosyltransferase family.</text>
</comment>
<keyword evidence="3" id="KW-0964">Secreted</keyword>
<dbReference type="GO" id="GO:0005576">
    <property type="term" value="C:extracellular region"/>
    <property type="evidence" value="ECO:0007669"/>
    <property type="project" value="UniProtKB-SubCell"/>
</dbReference>
<dbReference type="PROSITE" id="PS50918">
    <property type="entry name" value="WWE"/>
    <property type="match status" value="1"/>
</dbReference>
<keyword evidence="10" id="KW-0521">NADP</keyword>
<dbReference type="Pfam" id="PF01129">
    <property type="entry name" value="ART"/>
    <property type="match status" value="1"/>
</dbReference>
<evidence type="ECO:0000256" key="1">
    <source>
        <dbReference type="ARBA" id="ARBA00004613"/>
    </source>
</evidence>
<dbReference type="SUPFAM" id="SSF56399">
    <property type="entry name" value="ADP-ribosylation"/>
    <property type="match status" value="1"/>
</dbReference>
<feature type="domain" description="WWE" evidence="12">
    <location>
        <begin position="1"/>
        <end position="85"/>
    </location>
</feature>
<dbReference type="PROSITE" id="PS51996">
    <property type="entry name" value="TR_MART"/>
    <property type="match status" value="1"/>
</dbReference>
<evidence type="ECO:0000256" key="10">
    <source>
        <dbReference type="RuleBase" id="RU361228"/>
    </source>
</evidence>
<dbReference type="GO" id="GO:0008270">
    <property type="term" value="F:zinc ion binding"/>
    <property type="evidence" value="ECO:0007669"/>
    <property type="project" value="InterPro"/>
</dbReference>
<keyword evidence="6 10" id="KW-0808">Transferase</keyword>
<evidence type="ECO:0000256" key="3">
    <source>
        <dbReference type="ARBA" id="ARBA00022525"/>
    </source>
</evidence>
<evidence type="ECO:0000256" key="6">
    <source>
        <dbReference type="ARBA" id="ARBA00022679"/>
    </source>
</evidence>
<evidence type="ECO:0000256" key="5">
    <source>
        <dbReference type="ARBA" id="ARBA00022676"/>
    </source>
</evidence>
<dbReference type="GO" id="GO:0003950">
    <property type="term" value="F:NAD+ poly-ADP-ribosyltransferase activity"/>
    <property type="evidence" value="ECO:0007669"/>
    <property type="project" value="TreeGrafter"/>
</dbReference>
<comment type="subcellular location">
    <subcellularLocation>
        <location evidence="1">Secreted</location>
    </subcellularLocation>
</comment>
<dbReference type="PANTHER" id="PTHR10339">
    <property type="entry name" value="ADP-RIBOSYLTRANSFERASE"/>
    <property type="match status" value="1"/>
</dbReference>
<evidence type="ECO:0000256" key="7">
    <source>
        <dbReference type="ARBA" id="ARBA00022695"/>
    </source>
</evidence>
<dbReference type="GO" id="GO:0016779">
    <property type="term" value="F:nucleotidyltransferase activity"/>
    <property type="evidence" value="ECO:0007669"/>
    <property type="project" value="UniProtKB-KW"/>
</dbReference>
<dbReference type="InterPro" id="IPR050999">
    <property type="entry name" value="ADP-ribosyltransferase_ARG"/>
</dbReference>
<feature type="region of interest" description="Disordered" evidence="11">
    <location>
        <begin position="1"/>
        <end position="31"/>
    </location>
</feature>
<dbReference type="Proteomes" id="UP000681722">
    <property type="component" value="Unassembled WGS sequence"/>
</dbReference>
<evidence type="ECO:0000256" key="2">
    <source>
        <dbReference type="ARBA" id="ARBA00009558"/>
    </source>
</evidence>
<evidence type="ECO:0000259" key="12">
    <source>
        <dbReference type="PROSITE" id="PS50918"/>
    </source>
</evidence>
<evidence type="ECO:0000256" key="8">
    <source>
        <dbReference type="ARBA" id="ARBA00023026"/>
    </source>
</evidence>
<feature type="compositionally biased region" description="Polar residues" evidence="11">
    <location>
        <begin position="10"/>
        <end position="24"/>
    </location>
</feature>
<keyword evidence="4" id="KW-0800">Toxin</keyword>
<dbReference type="SUPFAM" id="SSF117839">
    <property type="entry name" value="WWE domain"/>
    <property type="match status" value="1"/>
</dbReference>
<dbReference type="InterPro" id="IPR018123">
    <property type="entry name" value="WWE-dom_subgr"/>
</dbReference>
<keyword evidence="7" id="KW-0548">Nucleotidyltransferase</keyword>
<evidence type="ECO:0000313" key="14">
    <source>
        <dbReference type="Proteomes" id="UP000681722"/>
    </source>
</evidence>
<dbReference type="Gene3D" id="3.90.176.10">
    <property type="entry name" value="Toxin ADP-ribosyltransferase, Chain A, domain 1"/>
    <property type="match status" value="1"/>
</dbReference>
<keyword evidence="8" id="KW-0843">Virulence</keyword>
<dbReference type="InterPro" id="IPR037197">
    <property type="entry name" value="WWE_dom_sf"/>
</dbReference>